<proteinExistence type="predicted"/>
<evidence type="ECO:0000256" key="1">
    <source>
        <dbReference type="SAM" id="Phobius"/>
    </source>
</evidence>
<dbReference type="Proteomes" id="UP000578449">
    <property type="component" value="Unassembled WGS sequence"/>
</dbReference>
<keyword evidence="1" id="KW-0812">Transmembrane</keyword>
<gene>
    <name evidence="2" type="ORF">HNP84_006524</name>
</gene>
<comment type="caution">
    <text evidence="2">The sequence shown here is derived from an EMBL/GenBank/DDBJ whole genome shotgun (WGS) entry which is preliminary data.</text>
</comment>
<name>A0A840PFP7_9ACTN</name>
<dbReference type="EMBL" id="JACHGN010000015">
    <property type="protein sequence ID" value="MBB5136773.1"/>
    <property type="molecule type" value="Genomic_DNA"/>
</dbReference>
<dbReference type="AlphaFoldDB" id="A0A840PFP7"/>
<sequence length="39" mass="3728">MAADSATAASSIGAAVVAAWMPMTLTISSTSMISSAVAP</sequence>
<keyword evidence="1" id="KW-1133">Transmembrane helix</keyword>
<keyword evidence="3" id="KW-1185">Reference proteome</keyword>
<evidence type="ECO:0000313" key="2">
    <source>
        <dbReference type="EMBL" id="MBB5136773.1"/>
    </source>
</evidence>
<protein>
    <submittedName>
        <fullName evidence="2">Uncharacterized protein</fullName>
    </submittedName>
</protein>
<evidence type="ECO:0000313" key="3">
    <source>
        <dbReference type="Proteomes" id="UP000578449"/>
    </source>
</evidence>
<feature type="transmembrane region" description="Helical" evidence="1">
    <location>
        <begin position="6"/>
        <end position="25"/>
    </location>
</feature>
<accession>A0A840PFP7</accession>
<organism evidence="2 3">
    <name type="scientific">Thermocatellispora tengchongensis</name>
    <dbReference type="NCBI Taxonomy" id="1073253"/>
    <lineage>
        <taxon>Bacteria</taxon>
        <taxon>Bacillati</taxon>
        <taxon>Actinomycetota</taxon>
        <taxon>Actinomycetes</taxon>
        <taxon>Streptosporangiales</taxon>
        <taxon>Streptosporangiaceae</taxon>
        <taxon>Thermocatellispora</taxon>
    </lineage>
</organism>
<keyword evidence="1" id="KW-0472">Membrane</keyword>
<reference evidence="2 3" key="1">
    <citation type="submission" date="2020-08" db="EMBL/GenBank/DDBJ databases">
        <title>Genomic Encyclopedia of Type Strains, Phase IV (KMG-IV): sequencing the most valuable type-strain genomes for metagenomic binning, comparative biology and taxonomic classification.</title>
        <authorList>
            <person name="Goeker M."/>
        </authorList>
    </citation>
    <scope>NUCLEOTIDE SEQUENCE [LARGE SCALE GENOMIC DNA]</scope>
    <source>
        <strain evidence="2 3">DSM 45615</strain>
    </source>
</reference>